<gene>
    <name evidence="1" type="ORF">V1264_012056</name>
</gene>
<proteinExistence type="predicted"/>
<sequence length="102" mass="11603">MVVTTLIQFLTSHKNVKQQYCSLFHKQSIAICMKMKSQKHSPNTQLNYMHTQSLKLKCAQVSTPALQTVQSEFTKKKRAGLLPLHVEYLVIAYNYSDGGDRG</sequence>
<comment type="caution">
    <text evidence="1">The sequence shown here is derived from an EMBL/GenBank/DDBJ whole genome shotgun (WGS) entry which is preliminary data.</text>
</comment>
<evidence type="ECO:0000313" key="1">
    <source>
        <dbReference type="EMBL" id="KAK7112625.1"/>
    </source>
</evidence>
<dbReference type="EMBL" id="JBAMIC010000002">
    <property type="protein sequence ID" value="KAK7112625.1"/>
    <property type="molecule type" value="Genomic_DNA"/>
</dbReference>
<dbReference type="AlphaFoldDB" id="A0AAN9GN19"/>
<evidence type="ECO:0000313" key="2">
    <source>
        <dbReference type="Proteomes" id="UP001374579"/>
    </source>
</evidence>
<reference evidence="1 2" key="1">
    <citation type="submission" date="2024-02" db="EMBL/GenBank/DDBJ databases">
        <title>Chromosome-scale genome assembly of the rough periwinkle Littorina saxatilis.</title>
        <authorList>
            <person name="De Jode A."/>
            <person name="Faria R."/>
            <person name="Formenti G."/>
            <person name="Sims Y."/>
            <person name="Smith T.P."/>
            <person name="Tracey A."/>
            <person name="Wood J.M.D."/>
            <person name="Zagrodzka Z.B."/>
            <person name="Johannesson K."/>
            <person name="Butlin R.K."/>
            <person name="Leder E.H."/>
        </authorList>
    </citation>
    <scope>NUCLEOTIDE SEQUENCE [LARGE SCALE GENOMIC DNA]</scope>
    <source>
        <strain evidence="1">Snail1</strain>
        <tissue evidence="1">Muscle</tissue>
    </source>
</reference>
<protein>
    <submittedName>
        <fullName evidence="1">Uncharacterized protein</fullName>
    </submittedName>
</protein>
<name>A0AAN9GN19_9CAEN</name>
<organism evidence="1 2">
    <name type="scientific">Littorina saxatilis</name>
    <dbReference type="NCBI Taxonomy" id="31220"/>
    <lineage>
        <taxon>Eukaryota</taxon>
        <taxon>Metazoa</taxon>
        <taxon>Spiralia</taxon>
        <taxon>Lophotrochozoa</taxon>
        <taxon>Mollusca</taxon>
        <taxon>Gastropoda</taxon>
        <taxon>Caenogastropoda</taxon>
        <taxon>Littorinimorpha</taxon>
        <taxon>Littorinoidea</taxon>
        <taxon>Littorinidae</taxon>
        <taxon>Littorina</taxon>
    </lineage>
</organism>
<accession>A0AAN9GN19</accession>
<dbReference type="Proteomes" id="UP001374579">
    <property type="component" value="Unassembled WGS sequence"/>
</dbReference>
<keyword evidence="2" id="KW-1185">Reference proteome</keyword>